<evidence type="ECO:0000259" key="2">
    <source>
        <dbReference type="PROSITE" id="PS50943"/>
    </source>
</evidence>
<evidence type="ECO:0000256" key="1">
    <source>
        <dbReference type="PROSITE-ProRule" id="PRU00339"/>
    </source>
</evidence>
<dbReference type="Gene3D" id="1.25.40.10">
    <property type="entry name" value="Tetratricopeptide repeat domain"/>
    <property type="match status" value="1"/>
</dbReference>
<keyword evidence="1" id="KW-0802">TPR repeat</keyword>
<accession>A0ABS9YJX2</accession>
<evidence type="ECO:0000313" key="4">
    <source>
        <dbReference type="Proteomes" id="UP001165269"/>
    </source>
</evidence>
<feature type="repeat" description="TPR" evidence="1">
    <location>
        <begin position="277"/>
        <end position="310"/>
    </location>
</feature>
<dbReference type="InterPro" id="IPR019734">
    <property type="entry name" value="TPR_rpt"/>
</dbReference>
<organism evidence="3 4">
    <name type="scientific">Streptomyces cylindrosporus</name>
    <dbReference type="NCBI Taxonomy" id="2927583"/>
    <lineage>
        <taxon>Bacteria</taxon>
        <taxon>Bacillati</taxon>
        <taxon>Actinomycetota</taxon>
        <taxon>Actinomycetes</taxon>
        <taxon>Kitasatosporales</taxon>
        <taxon>Streptomycetaceae</taxon>
        <taxon>Streptomyces</taxon>
    </lineage>
</organism>
<protein>
    <submittedName>
        <fullName evidence="3">Helix-turn-helix domain-containing protein</fullName>
    </submittedName>
</protein>
<dbReference type="InterPro" id="IPR010982">
    <property type="entry name" value="Lambda_DNA-bd_dom_sf"/>
</dbReference>
<dbReference type="Pfam" id="PF13560">
    <property type="entry name" value="HTH_31"/>
    <property type="match status" value="1"/>
</dbReference>
<dbReference type="SMART" id="SM00530">
    <property type="entry name" value="HTH_XRE"/>
    <property type="match status" value="1"/>
</dbReference>
<gene>
    <name evidence="3" type="ORF">MQP27_41425</name>
</gene>
<dbReference type="Gene3D" id="1.10.260.40">
    <property type="entry name" value="lambda repressor-like DNA-binding domains"/>
    <property type="match status" value="1"/>
</dbReference>
<dbReference type="SUPFAM" id="SSF48452">
    <property type="entry name" value="TPR-like"/>
    <property type="match status" value="1"/>
</dbReference>
<dbReference type="PROSITE" id="PS50005">
    <property type="entry name" value="TPR"/>
    <property type="match status" value="1"/>
</dbReference>
<dbReference type="Proteomes" id="UP001165269">
    <property type="component" value="Unassembled WGS sequence"/>
</dbReference>
<comment type="caution">
    <text evidence="3">The sequence shown here is derived from an EMBL/GenBank/DDBJ whole genome shotgun (WGS) entry which is preliminary data.</text>
</comment>
<evidence type="ECO:0000313" key="3">
    <source>
        <dbReference type="EMBL" id="MCI3277550.1"/>
    </source>
</evidence>
<feature type="domain" description="HTH cro/C1-type" evidence="2">
    <location>
        <begin position="9"/>
        <end position="61"/>
    </location>
</feature>
<dbReference type="InterPro" id="IPR001387">
    <property type="entry name" value="Cro/C1-type_HTH"/>
</dbReference>
<sequence length="398" mass="42597">MSETFGQALRRLRGSRSVRDVAALASCGKTHVSDLESGRRLPTAEMAATLDRALGADGELIALAERRPGSSVLDQVDALQRGLTESLAAGPMTDAALDEWAYTVERHGRATRYRAEGELLGELVSDFQDLRLVLTHRHPAATHKKLTITAARLAGLMALTLLKLGDDRSRAWWRTGRAAAAAADDRATMSWIYAQEAYQLYYGGDLFGAVDLASRAQHLAGGLPCVGPALAAPLEARAHAILGAREQTAHALATAEAALGRLPEGEQIGSAFGYSESQLRFHSGNAWTHLGETSRAATEHERALELYPASDHTDIALIGLDRAMCLALDGDPAGAAVHATQTIVDLPEQHRSSLIIYRAREVAAKVPQARAVSEVRVLREVLALPAGERGSSDDREGD</sequence>
<dbReference type="SUPFAM" id="SSF47413">
    <property type="entry name" value="lambda repressor-like DNA-binding domains"/>
    <property type="match status" value="1"/>
</dbReference>
<dbReference type="CDD" id="cd00093">
    <property type="entry name" value="HTH_XRE"/>
    <property type="match status" value="1"/>
</dbReference>
<dbReference type="RefSeq" id="WP_242775372.1">
    <property type="nucleotide sequence ID" value="NZ_JALDAY010000015.1"/>
</dbReference>
<dbReference type="InterPro" id="IPR011990">
    <property type="entry name" value="TPR-like_helical_dom_sf"/>
</dbReference>
<proteinExistence type="predicted"/>
<reference evidence="3" key="1">
    <citation type="submission" date="2022-03" db="EMBL/GenBank/DDBJ databases">
        <title>Streptomyces 7R015 and 7R016 isolated from Barleria lupulina in Thailand.</title>
        <authorList>
            <person name="Kanchanasin P."/>
            <person name="Phongsopitanun W."/>
            <person name="Tanasupawat S."/>
        </authorList>
    </citation>
    <scope>NUCLEOTIDE SEQUENCE</scope>
    <source>
        <strain evidence="3">7R015</strain>
    </source>
</reference>
<dbReference type="EMBL" id="JALDAY010000015">
    <property type="protein sequence ID" value="MCI3277550.1"/>
    <property type="molecule type" value="Genomic_DNA"/>
</dbReference>
<name>A0ABS9YJX2_9ACTN</name>
<dbReference type="PROSITE" id="PS50943">
    <property type="entry name" value="HTH_CROC1"/>
    <property type="match status" value="1"/>
</dbReference>
<keyword evidence="4" id="KW-1185">Reference proteome</keyword>